<dbReference type="RefSeq" id="WP_062329623.1">
    <property type="nucleotide sequence ID" value="NZ_CP014476.1"/>
</dbReference>
<feature type="domain" description="KAP NTPase" evidence="5">
    <location>
        <begin position="435"/>
        <end position="509"/>
    </location>
</feature>
<evidence type="ECO:0000256" key="2">
    <source>
        <dbReference type="ARBA" id="ARBA00023276"/>
    </source>
</evidence>
<feature type="transmembrane region" description="Helical" evidence="4">
    <location>
        <begin position="747"/>
        <end position="767"/>
    </location>
</feature>
<dbReference type="EMBL" id="CP014476">
    <property type="protein sequence ID" value="AMK79063.1"/>
    <property type="molecule type" value="Genomic_DNA"/>
</dbReference>
<dbReference type="InterPro" id="IPR028203">
    <property type="entry name" value="PSII_CF48-like_dom"/>
</dbReference>
<dbReference type="PANTHER" id="PTHR47199:SF2">
    <property type="entry name" value="PHOTOSYSTEM II STABILITY_ASSEMBLY FACTOR HCF136, CHLOROPLASTIC"/>
    <property type="match status" value="1"/>
</dbReference>
<dbReference type="KEGG" id="mdn:JT25_021690"/>
<proteinExistence type="predicted"/>
<evidence type="ECO:0000259" key="6">
    <source>
        <dbReference type="Pfam" id="PF14870"/>
    </source>
</evidence>
<feature type="domain" description="KAP NTPase" evidence="5">
    <location>
        <begin position="801"/>
        <end position="884"/>
    </location>
</feature>
<evidence type="ECO:0000313" key="8">
    <source>
        <dbReference type="Proteomes" id="UP000030512"/>
    </source>
</evidence>
<feature type="compositionally biased region" description="Basic and acidic residues" evidence="3">
    <location>
        <begin position="1004"/>
        <end position="1019"/>
    </location>
</feature>
<feature type="transmembrane region" description="Helical" evidence="4">
    <location>
        <begin position="957"/>
        <end position="978"/>
    </location>
</feature>
<keyword evidence="4" id="KW-0812">Transmembrane</keyword>
<name>A0A140E6N9_9GAMM</name>
<evidence type="ECO:0000259" key="5">
    <source>
        <dbReference type="Pfam" id="PF07693"/>
    </source>
</evidence>
<evidence type="ECO:0000256" key="4">
    <source>
        <dbReference type="SAM" id="Phobius"/>
    </source>
</evidence>
<keyword evidence="4" id="KW-0472">Membrane</keyword>
<evidence type="ECO:0000313" key="7">
    <source>
        <dbReference type="EMBL" id="AMK79063.1"/>
    </source>
</evidence>
<dbReference type="AlphaFoldDB" id="A0A140E6N9"/>
<feature type="domain" description="Photosynthesis system II assembly factor Ycf48/Hcf136-like" evidence="6">
    <location>
        <begin position="251"/>
        <end position="336"/>
    </location>
</feature>
<dbReference type="SUPFAM" id="SSF110296">
    <property type="entry name" value="Oligoxyloglucan reducing end-specific cellobiohydrolase"/>
    <property type="match status" value="2"/>
</dbReference>
<keyword evidence="4" id="KW-1133">Transmembrane helix</keyword>
<sequence>MAHGASNSNFNSIQVLWRLWLALALIVVGSYLAFTQPLRPNPYTPPSSLWPWQADPAQPGQKHWDISAWLEPIETNAYWRLPVLSFGNSFFNLLRDIHLAADGHRLWAVGDNGAIFHSNNGGQEWQPQASGTIATLWSVAFQVDGEHGWAVGNSGTILTTRNGGQEWQPQASGTIDTLWSVAFQADGEHGWAVGESGTILTTRNGGQEWQPQTSGTKDALWSVAFQVDGEHGWAVGEKGTILTTRNGGQEWQPQTSGTKDALLSVAFQADGEHGWVVGESGTILTTRNGGQEWQPQTSGTEVSLRSVAFQADGEHGWVVGESGTILTTRNGGQEWQPQTSGTEVSLRSVAFQADGEHGWTVGSNGTILTTRNGGQNWRTAITLHSRWPAPGYYFCLLLAAVLLWGLPFWTPPSITLPKQDKDQPWQPGEADRMAFQPIAEALSQLLAYEDTQPPLTVGITADWGRGKSSLMNMLKQRLEAESYRCVFYNAWHQQDEAQVLKSLLESVRQQLIPGFLTLRGLRLRRRLLWGRDGIPKFSFVLGLLGLLYFVAQPSLDLLSVKIVNPELKLADYRDWLFEQRGWQQAVMLTERDIEKLCKDDSHKAAETPAFSPADCLAISQHLTWAAPVPKTQRANHPPPINSSTEKPESKRRPPKTANANSKDEKSASLAKPEIAATAPGKVPAEFEAAMGCARKYEALRPCEFASVDALQATVAEVLGHDKILTNEQKQALTQIHSRLPNATSEHVQLMVSGILGCLAMMLLALLYTEITVLGENRLVKLFKPLLDKLSLDWTSLEAAGQHQLHRERFASLLNVLEPQQLVIFIDDLDRCQQQQAAKVLEVVNFLSSAHPSCFFVLGFYPEYLKACVGLNFSEIAKEMIKEKVAPGIDKDEEEQQEREVFAHHYLQKLINIEAPVPKPQAQHIHAMLKEPENGDNNSWQALVDYFRTRWKNTLKSINYLPVASLGLLILAVAGLWIYQPSPAQPAKAYKIFEAPTAIVATPPKPKDPDSPIEKERNQDNRASVTPAAPEDATALLTVPILASGLALLGLLLLLRRQPQWFEDRWGFALIFRLLNHFWPNPIKRQDSKRFQHALLHWHEVISLKTDAPRSLKAFKNRARYFAVLAEALYRNNPVLGAKPLNDTHWLSLAALHYVDPKLLDILPLYTNKFGTGTVDWRNIAVSDEDPKRKASIQRAVENAIITQQWHGGWPPREADITLFKWLAEGMKIH</sequence>
<keyword evidence="8" id="KW-1185">Reference proteome</keyword>
<feature type="transmembrane region" description="Helical" evidence="4">
    <location>
        <begin position="391"/>
        <end position="409"/>
    </location>
</feature>
<dbReference type="PANTHER" id="PTHR47199">
    <property type="entry name" value="PHOTOSYSTEM II STABILITY/ASSEMBLY FACTOR HCF136, CHLOROPLASTIC"/>
    <property type="match status" value="1"/>
</dbReference>
<dbReference type="GO" id="GO:0015979">
    <property type="term" value="P:photosynthesis"/>
    <property type="evidence" value="ECO:0007669"/>
    <property type="project" value="UniProtKB-KW"/>
</dbReference>
<evidence type="ECO:0000256" key="1">
    <source>
        <dbReference type="ARBA" id="ARBA00022531"/>
    </source>
</evidence>
<dbReference type="OrthoDB" id="88903at2"/>
<evidence type="ECO:0008006" key="9">
    <source>
        <dbReference type="Google" id="ProtNLM"/>
    </source>
</evidence>
<dbReference type="Gene3D" id="3.40.50.300">
    <property type="entry name" value="P-loop containing nucleotide triphosphate hydrolases"/>
    <property type="match status" value="1"/>
</dbReference>
<protein>
    <recommendedName>
        <fullName evidence="9">Photosynthesis system II assembly factor Ycf48/Hcf136-like domain-containing protein</fullName>
    </recommendedName>
</protein>
<keyword evidence="2" id="KW-0604">Photosystem II</keyword>
<feature type="region of interest" description="Disordered" evidence="3">
    <location>
        <begin position="628"/>
        <end position="672"/>
    </location>
</feature>
<dbReference type="InterPro" id="IPR011646">
    <property type="entry name" value="KAP_P-loop"/>
</dbReference>
<feature type="transmembrane region" description="Helical" evidence="4">
    <location>
        <begin position="1032"/>
        <end position="1054"/>
    </location>
</feature>
<dbReference type="InterPro" id="IPR027417">
    <property type="entry name" value="P-loop_NTPase"/>
</dbReference>
<feature type="region of interest" description="Disordered" evidence="3">
    <location>
        <begin position="1000"/>
        <end position="1027"/>
    </location>
</feature>
<feature type="transmembrane region" description="Helical" evidence="4">
    <location>
        <begin position="15"/>
        <end position="34"/>
    </location>
</feature>
<accession>A0A140E6N9</accession>
<dbReference type="Pfam" id="PF07693">
    <property type="entry name" value="KAP_NTPase"/>
    <property type="match status" value="2"/>
</dbReference>
<dbReference type="GO" id="GO:0009523">
    <property type="term" value="C:photosystem II"/>
    <property type="evidence" value="ECO:0007669"/>
    <property type="project" value="UniProtKB-KW"/>
</dbReference>
<dbReference type="Gene3D" id="2.130.10.10">
    <property type="entry name" value="YVTN repeat-like/Quinoprotein amine dehydrogenase"/>
    <property type="match status" value="2"/>
</dbReference>
<dbReference type="Pfam" id="PF14870">
    <property type="entry name" value="PSII_BNR"/>
    <property type="match status" value="2"/>
</dbReference>
<keyword evidence="1" id="KW-0602">Photosynthesis</keyword>
<dbReference type="InterPro" id="IPR015943">
    <property type="entry name" value="WD40/YVTN_repeat-like_dom_sf"/>
</dbReference>
<dbReference type="Proteomes" id="UP000030512">
    <property type="component" value="Chromosome"/>
</dbReference>
<organism evidence="7 8">
    <name type="scientific">Methylomonas denitrificans</name>
    <dbReference type="NCBI Taxonomy" id="1538553"/>
    <lineage>
        <taxon>Bacteria</taxon>
        <taxon>Pseudomonadati</taxon>
        <taxon>Pseudomonadota</taxon>
        <taxon>Gammaproteobacteria</taxon>
        <taxon>Methylococcales</taxon>
        <taxon>Methylococcaceae</taxon>
        <taxon>Methylomonas</taxon>
    </lineage>
</organism>
<gene>
    <name evidence="7" type="ORF">JT25_021690</name>
</gene>
<feature type="domain" description="Photosynthesis system II assembly factor Ycf48/Hcf136-like" evidence="6">
    <location>
        <begin position="134"/>
        <end position="210"/>
    </location>
</feature>
<dbReference type="SUPFAM" id="SSF52540">
    <property type="entry name" value="P-loop containing nucleoside triphosphate hydrolases"/>
    <property type="match status" value="1"/>
</dbReference>
<evidence type="ECO:0000256" key="3">
    <source>
        <dbReference type="SAM" id="MobiDB-lite"/>
    </source>
</evidence>
<reference evidence="7 8" key="1">
    <citation type="journal article" date="2015" name="Environ. Microbiol.">
        <title>Methane oxidation coupled to nitrate reduction under hypoxia by the Gammaproteobacterium Methylomonas denitrificans, sp. nov. type strain FJG1.</title>
        <authorList>
            <person name="Kits K.D."/>
            <person name="Klotz M.G."/>
            <person name="Stein L.Y."/>
        </authorList>
    </citation>
    <scope>NUCLEOTIDE SEQUENCE [LARGE SCALE GENOMIC DNA]</scope>
    <source>
        <strain evidence="7 8">FJG1</strain>
    </source>
</reference>